<dbReference type="PATRIC" id="fig|1321816.3.peg.1368"/>
<name>U1QQE3_9BIFI</name>
<comment type="caution">
    <text evidence="1">The sequence shown here is derived from an EMBL/GenBank/DDBJ whole genome shotgun (WGS) entry which is preliminary data.</text>
</comment>
<keyword evidence="2" id="KW-1185">Reference proteome</keyword>
<sequence>MGHLTNIKINEAGLKQLEDEARKNYAKSLHNTCPVCGKPLDQSNNPEGTVAVHIECMDQD</sequence>
<proteinExistence type="predicted"/>
<reference evidence="1 2" key="1">
    <citation type="submission" date="2013-08" db="EMBL/GenBank/DDBJ databases">
        <authorList>
            <person name="Weinstock G."/>
            <person name="Sodergren E."/>
            <person name="Wylie T."/>
            <person name="Fulton L."/>
            <person name="Fulton R."/>
            <person name="Fronick C."/>
            <person name="O'Laughlin M."/>
            <person name="Godfrey J."/>
            <person name="Miner T."/>
            <person name="Herter B."/>
            <person name="Appelbaum E."/>
            <person name="Cordes M."/>
            <person name="Lek S."/>
            <person name="Wollam A."/>
            <person name="Pepin K.H."/>
            <person name="Palsikar V.B."/>
            <person name="Mitreva M."/>
            <person name="Wilson R.K."/>
        </authorList>
    </citation>
    <scope>NUCLEOTIDE SEQUENCE [LARGE SCALE GENOMIC DNA]</scope>
    <source>
        <strain evidence="1 2">F0580</strain>
    </source>
</reference>
<evidence type="ECO:0000313" key="1">
    <source>
        <dbReference type="EMBL" id="ERH29750.1"/>
    </source>
</evidence>
<dbReference type="SUPFAM" id="SSF75712">
    <property type="entry name" value="Rad50 coiled-coil Zn hook"/>
    <property type="match status" value="1"/>
</dbReference>
<dbReference type="RefSeq" id="WP_021618661.1">
    <property type="nucleotide sequence ID" value="NZ_KE952646.1"/>
</dbReference>
<evidence type="ECO:0000313" key="2">
    <source>
        <dbReference type="Proteomes" id="UP000016519"/>
    </source>
</evidence>
<dbReference type="HOGENOM" id="CLU_2930896_0_0_11"/>
<accession>U1QQE3</accession>
<protein>
    <submittedName>
        <fullName evidence="1">Uncharacterized protein</fullName>
    </submittedName>
</protein>
<gene>
    <name evidence="1" type="ORF">HMPREF9244_01550</name>
</gene>
<dbReference type="Proteomes" id="UP000016519">
    <property type="component" value="Unassembled WGS sequence"/>
</dbReference>
<dbReference type="AlphaFoldDB" id="U1QQE3"/>
<dbReference type="EMBL" id="AWSI01000041">
    <property type="protein sequence ID" value="ERH29750.1"/>
    <property type="molecule type" value="Genomic_DNA"/>
</dbReference>
<organism evidence="1 2">
    <name type="scientific">Alloscardovia omnicolens F0580</name>
    <dbReference type="NCBI Taxonomy" id="1321816"/>
    <lineage>
        <taxon>Bacteria</taxon>
        <taxon>Bacillati</taxon>
        <taxon>Actinomycetota</taxon>
        <taxon>Actinomycetes</taxon>
        <taxon>Bifidobacteriales</taxon>
        <taxon>Bifidobacteriaceae</taxon>
        <taxon>Alloscardovia</taxon>
    </lineage>
</organism>